<proteinExistence type="predicted"/>
<dbReference type="GO" id="GO:0051213">
    <property type="term" value="F:dioxygenase activity"/>
    <property type="evidence" value="ECO:0007669"/>
    <property type="project" value="UniProtKB-KW"/>
</dbReference>
<keyword evidence="3" id="KW-1185">Reference proteome</keyword>
<dbReference type="PANTHER" id="PTHR36110:SF2">
    <property type="entry name" value="RING-CLEAVING DIOXYGENASE MHQE-RELATED"/>
    <property type="match status" value="1"/>
</dbReference>
<dbReference type="Proteomes" id="UP000670947">
    <property type="component" value="Unassembled WGS sequence"/>
</dbReference>
<keyword evidence="2" id="KW-0223">Dioxygenase</keyword>
<dbReference type="Pfam" id="PF00903">
    <property type="entry name" value="Glyoxalase"/>
    <property type="match status" value="2"/>
</dbReference>
<protein>
    <submittedName>
        <fullName evidence="2">Ring-cleaving dioxygenase</fullName>
    </submittedName>
</protein>
<dbReference type="SUPFAM" id="SSF54593">
    <property type="entry name" value="Glyoxalase/Bleomycin resistance protein/Dihydroxybiphenyl dioxygenase"/>
    <property type="match status" value="1"/>
</dbReference>
<dbReference type="PROSITE" id="PS51819">
    <property type="entry name" value="VOC"/>
    <property type="match status" value="2"/>
</dbReference>
<sequence>MTDRTAGIHHITAFSRDPQATVDFYTGVLGLRLVKQTVNFDATDTYHLYFGDEAGSPGTVITFFPSARARVGQVGGGQVGVTTFAVPPGTAGYWEERLSDRGVATEREARFGETYVRFANAEGLRMELIEREEGAERSAAYAGIPAGRGIKGFGGAVLFSRDHARTAAVLETILGLAKTDEDGEYARYRSSSAIGGVIDLPLSNLEWGKGGVGTVHHIAFRAPDEDALAAWRERIVGFGLKPTEIKDRQYFKAVYFRDEGGILFEIATDPPGFARDEPSGELGRKLMLPAWFEPNRAELERGLPPIAVRATDDADGLG</sequence>
<reference evidence="2 3" key="1">
    <citation type="submission" date="2021-03" db="EMBL/GenBank/DDBJ databases">
        <title>Paenibacillus artemisicola MWE-103 whole genome sequence.</title>
        <authorList>
            <person name="Ham Y.J."/>
        </authorList>
    </citation>
    <scope>NUCLEOTIDE SEQUENCE [LARGE SCALE GENOMIC DNA]</scope>
    <source>
        <strain evidence="2 3">MWE-103</strain>
    </source>
</reference>
<evidence type="ECO:0000313" key="3">
    <source>
        <dbReference type="Proteomes" id="UP000670947"/>
    </source>
</evidence>
<name>A0ABS3W3N1_9BACL</name>
<keyword evidence="2" id="KW-0560">Oxidoreductase</keyword>
<dbReference type="InterPro" id="IPR004360">
    <property type="entry name" value="Glyas_Fos-R_dOase_dom"/>
</dbReference>
<feature type="domain" description="VOC" evidence="1">
    <location>
        <begin position="7"/>
        <end position="131"/>
    </location>
</feature>
<organism evidence="2 3">
    <name type="scientific">Paenibacillus artemisiicola</name>
    <dbReference type="NCBI Taxonomy" id="1172618"/>
    <lineage>
        <taxon>Bacteria</taxon>
        <taxon>Bacillati</taxon>
        <taxon>Bacillota</taxon>
        <taxon>Bacilli</taxon>
        <taxon>Bacillales</taxon>
        <taxon>Paenibacillaceae</taxon>
        <taxon>Paenibacillus</taxon>
    </lineage>
</organism>
<evidence type="ECO:0000259" key="1">
    <source>
        <dbReference type="PROSITE" id="PS51819"/>
    </source>
</evidence>
<dbReference type="RefSeq" id="WP_208845723.1">
    <property type="nucleotide sequence ID" value="NZ_JAGGDJ010000001.1"/>
</dbReference>
<dbReference type="EMBL" id="JAGGDJ010000001">
    <property type="protein sequence ID" value="MBO7742750.1"/>
    <property type="molecule type" value="Genomic_DNA"/>
</dbReference>
<dbReference type="InterPro" id="IPR052537">
    <property type="entry name" value="Extradiol_RC_dioxygenase"/>
</dbReference>
<evidence type="ECO:0000313" key="2">
    <source>
        <dbReference type="EMBL" id="MBO7742750.1"/>
    </source>
</evidence>
<accession>A0ABS3W3N1</accession>
<comment type="caution">
    <text evidence="2">The sequence shown here is derived from an EMBL/GenBank/DDBJ whole genome shotgun (WGS) entry which is preliminary data.</text>
</comment>
<dbReference type="InterPro" id="IPR037523">
    <property type="entry name" value="VOC_core"/>
</dbReference>
<feature type="domain" description="VOC" evidence="1">
    <location>
        <begin position="152"/>
        <end position="269"/>
    </location>
</feature>
<dbReference type="InterPro" id="IPR029068">
    <property type="entry name" value="Glyas_Bleomycin-R_OHBP_Dase"/>
</dbReference>
<dbReference type="CDD" id="cd08347">
    <property type="entry name" value="PcpA_C_like"/>
    <property type="match status" value="1"/>
</dbReference>
<dbReference type="Gene3D" id="3.10.180.10">
    <property type="entry name" value="2,3-Dihydroxybiphenyl 1,2-Dioxygenase, domain 1"/>
    <property type="match status" value="2"/>
</dbReference>
<gene>
    <name evidence="2" type="ORF">I8J29_00985</name>
</gene>
<dbReference type="PANTHER" id="PTHR36110">
    <property type="entry name" value="RING-CLEAVING DIOXYGENASE MHQE-RELATED"/>
    <property type="match status" value="1"/>
</dbReference>